<dbReference type="GO" id="GO:0003723">
    <property type="term" value="F:RNA binding"/>
    <property type="evidence" value="ECO:0007669"/>
    <property type="project" value="InterPro"/>
</dbReference>
<dbReference type="Gene3D" id="3.10.450.30">
    <property type="entry name" value="Microbial ribonucleases"/>
    <property type="match status" value="1"/>
</dbReference>
<sequence>MRSFAIACLSTILLSPISVLATYGEYGHHPDYPQFSEETDYSTGADQAVSKASSQQTTNIARIAVTLEYHVSDVNYICDREEEACLEKNVCLKKSKSCKPKKICQEKKKKCFKEYKCFEESKVCHKKTTNRYGFRCGHKFYNQAQILAAAKAACKRIGKNSQRGTFPAIHTAYEFEKPGPYVEWPITRNDRLFNRLKKSKRRIVMTMDCAVVGAVVRNK</sequence>
<dbReference type="Pfam" id="PF00545">
    <property type="entry name" value="Ribonuclease"/>
    <property type="match status" value="1"/>
</dbReference>
<evidence type="ECO:0000313" key="5">
    <source>
        <dbReference type="Proteomes" id="UP000237438"/>
    </source>
</evidence>
<keyword evidence="3" id="KW-0732">Signal</keyword>
<evidence type="ECO:0000256" key="1">
    <source>
        <dbReference type="ARBA" id="ARBA00022722"/>
    </source>
</evidence>
<feature type="non-terminal residue" evidence="4">
    <location>
        <position position="219"/>
    </location>
</feature>
<dbReference type="EMBL" id="PEDP01002719">
    <property type="protein sequence ID" value="POS82495.1"/>
    <property type="molecule type" value="Genomic_DNA"/>
</dbReference>
<dbReference type="AlphaFoldDB" id="A0A2S4PKE8"/>
<keyword evidence="2" id="KW-0378">Hydrolase</keyword>
<feature type="chain" id="PRO_5015720255" evidence="3">
    <location>
        <begin position="22"/>
        <end position="219"/>
    </location>
</feature>
<evidence type="ECO:0000256" key="3">
    <source>
        <dbReference type="SAM" id="SignalP"/>
    </source>
</evidence>
<dbReference type="GO" id="GO:0004521">
    <property type="term" value="F:RNA endonuclease activity"/>
    <property type="evidence" value="ECO:0007669"/>
    <property type="project" value="InterPro"/>
</dbReference>
<reference evidence="4 5" key="1">
    <citation type="submission" date="2017-10" db="EMBL/GenBank/DDBJ databases">
        <title>Development of genomic resources for the powdery mildew, Erysiphe pulchra.</title>
        <authorList>
            <person name="Wadl P.A."/>
            <person name="Mack B.M."/>
            <person name="Moore G."/>
            <person name="Beltz S.B."/>
        </authorList>
    </citation>
    <scope>NUCLEOTIDE SEQUENCE [LARGE SCALE GENOMIC DNA]</scope>
    <source>
        <strain evidence="4">Cflorida</strain>
    </source>
</reference>
<feature type="signal peptide" evidence="3">
    <location>
        <begin position="1"/>
        <end position="21"/>
    </location>
</feature>
<dbReference type="SMR" id="A0A2S4PKE8"/>
<dbReference type="InterPro" id="IPR000026">
    <property type="entry name" value="N1-like"/>
</dbReference>
<protein>
    <submittedName>
        <fullName evidence="4">Uncharacterized protein</fullName>
    </submittedName>
</protein>
<organism evidence="4 5">
    <name type="scientific">Erysiphe pulchra</name>
    <dbReference type="NCBI Taxonomy" id="225359"/>
    <lineage>
        <taxon>Eukaryota</taxon>
        <taxon>Fungi</taxon>
        <taxon>Dikarya</taxon>
        <taxon>Ascomycota</taxon>
        <taxon>Pezizomycotina</taxon>
        <taxon>Leotiomycetes</taxon>
        <taxon>Erysiphales</taxon>
        <taxon>Erysiphaceae</taxon>
        <taxon>Erysiphe</taxon>
    </lineage>
</organism>
<evidence type="ECO:0000256" key="2">
    <source>
        <dbReference type="ARBA" id="ARBA00022801"/>
    </source>
</evidence>
<dbReference type="SUPFAM" id="SSF53933">
    <property type="entry name" value="Microbial ribonucleases"/>
    <property type="match status" value="1"/>
</dbReference>
<evidence type="ECO:0000313" key="4">
    <source>
        <dbReference type="EMBL" id="POS82495.1"/>
    </source>
</evidence>
<keyword evidence="1" id="KW-0540">Nuclease</keyword>
<dbReference type="Proteomes" id="UP000237438">
    <property type="component" value="Unassembled WGS sequence"/>
</dbReference>
<proteinExistence type="predicted"/>
<dbReference type="GO" id="GO:0016787">
    <property type="term" value="F:hydrolase activity"/>
    <property type="evidence" value="ECO:0007669"/>
    <property type="project" value="UniProtKB-KW"/>
</dbReference>
<dbReference type="InterPro" id="IPR016191">
    <property type="entry name" value="Ribonuclease/ribotoxin"/>
</dbReference>
<gene>
    <name evidence="4" type="ORF">EPUL_005988</name>
</gene>
<dbReference type="OrthoDB" id="3599051at2759"/>
<accession>A0A2S4PKE8</accession>
<comment type="caution">
    <text evidence="4">The sequence shown here is derived from an EMBL/GenBank/DDBJ whole genome shotgun (WGS) entry which is preliminary data.</text>
</comment>
<name>A0A2S4PKE8_9PEZI</name>
<keyword evidence="5" id="KW-1185">Reference proteome</keyword>